<organism evidence="2 3">
    <name type="scientific">Amorphotheca resinae ATCC 22711</name>
    <dbReference type="NCBI Taxonomy" id="857342"/>
    <lineage>
        <taxon>Eukaryota</taxon>
        <taxon>Fungi</taxon>
        <taxon>Dikarya</taxon>
        <taxon>Ascomycota</taxon>
        <taxon>Pezizomycotina</taxon>
        <taxon>Leotiomycetes</taxon>
        <taxon>Helotiales</taxon>
        <taxon>Amorphothecaceae</taxon>
        <taxon>Amorphotheca</taxon>
    </lineage>
</organism>
<evidence type="ECO:0000313" key="2">
    <source>
        <dbReference type="EMBL" id="PSS21932.1"/>
    </source>
</evidence>
<feature type="region of interest" description="Disordered" evidence="1">
    <location>
        <begin position="98"/>
        <end position="163"/>
    </location>
</feature>
<protein>
    <submittedName>
        <fullName evidence="2">Uncharacterized protein</fullName>
    </submittedName>
</protein>
<dbReference type="Proteomes" id="UP000241818">
    <property type="component" value="Unassembled WGS sequence"/>
</dbReference>
<dbReference type="AlphaFoldDB" id="A0A2T3B5A4"/>
<keyword evidence="3" id="KW-1185">Reference proteome</keyword>
<feature type="compositionally biased region" description="Basic and acidic residues" evidence="1">
    <location>
        <begin position="98"/>
        <end position="134"/>
    </location>
</feature>
<dbReference type="RefSeq" id="XP_024722087.1">
    <property type="nucleotide sequence ID" value="XM_024864592.1"/>
</dbReference>
<sequence>MARDFCRSRYLAGGRRVAILLLGPLQDVLCPPRLRGGHIPAPIRRFFLAATIIALDGETVCPPGARVRRRRGGGDDEPMMMPKRRYPFCNYFCKRDQRPETRARETRDQRPERDQRDQRDQRQAREKAQERELSARPSRPELSGPAGPPGIRDLGFPCKCVSS</sequence>
<accession>A0A2T3B5A4</accession>
<proteinExistence type="predicted"/>
<dbReference type="GeneID" id="36572673"/>
<evidence type="ECO:0000256" key="1">
    <source>
        <dbReference type="SAM" id="MobiDB-lite"/>
    </source>
</evidence>
<gene>
    <name evidence="2" type="ORF">M430DRAFT_218979</name>
</gene>
<evidence type="ECO:0000313" key="3">
    <source>
        <dbReference type="Proteomes" id="UP000241818"/>
    </source>
</evidence>
<feature type="region of interest" description="Disordered" evidence="1">
    <location>
        <begin position="63"/>
        <end position="83"/>
    </location>
</feature>
<dbReference type="EMBL" id="KZ679009">
    <property type="protein sequence ID" value="PSS21932.1"/>
    <property type="molecule type" value="Genomic_DNA"/>
</dbReference>
<name>A0A2T3B5A4_AMORE</name>
<reference evidence="2 3" key="1">
    <citation type="journal article" date="2018" name="New Phytol.">
        <title>Comparative genomics and transcriptomics depict ericoid mycorrhizal fungi as versatile saprotrophs and plant mutualists.</title>
        <authorList>
            <person name="Martino E."/>
            <person name="Morin E."/>
            <person name="Grelet G.A."/>
            <person name="Kuo A."/>
            <person name="Kohler A."/>
            <person name="Daghino S."/>
            <person name="Barry K.W."/>
            <person name="Cichocki N."/>
            <person name="Clum A."/>
            <person name="Dockter R.B."/>
            <person name="Hainaut M."/>
            <person name="Kuo R.C."/>
            <person name="LaButti K."/>
            <person name="Lindahl B.D."/>
            <person name="Lindquist E.A."/>
            <person name="Lipzen A."/>
            <person name="Khouja H.R."/>
            <person name="Magnuson J."/>
            <person name="Murat C."/>
            <person name="Ohm R.A."/>
            <person name="Singer S.W."/>
            <person name="Spatafora J.W."/>
            <person name="Wang M."/>
            <person name="Veneault-Fourrey C."/>
            <person name="Henrissat B."/>
            <person name="Grigoriev I.V."/>
            <person name="Martin F.M."/>
            <person name="Perotto S."/>
        </authorList>
    </citation>
    <scope>NUCLEOTIDE SEQUENCE [LARGE SCALE GENOMIC DNA]</scope>
    <source>
        <strain evidence="2 3">ATCC 22711</strain>
    </source>
</reference>
<dbReference type="InParanoid" id="A0A2T3B5A4"/>